<dbReference type="PANTHER" id="PTHR45138:SF9">
    <property type="entry name" value="DIGUANYLATE CYCLASE DGCM-RELATED"/>
    <property type="match status" value="1"/>
</dbReference>
<gene>
    <name evidence="5" type="ordered locus">Gura_0378</name>
</gene>
<dbReference type="InterPro" id="IPR043128">
    <property type="entry name" value="Rev_trsase/Diguanyl_cyclase"/>
</dbReference>
<dbReference type="NCBIfam" id="TIGR00254">
    <property type="entry name" value="GGDEF"/>
    <property type="match status" value="1"/>
</dbReference>
<evidence type="ECO:0000256" key="2">
    <source>
        <dbReference type="ARBA" id="ARBA00034247"/>
    </source>
</evidence>
<dbReference type="Gene3D" id="3.30.70.270">
    <property type="match status" value="1"/>
</dbReference>
<dbReference type="KEGG" id="gur:Gura_0378"/>
<accession>A5GCU4</accession>
<feature type="transmembrane region" description="Helical" evidence="3">
    <location>
        <begin position="222"/>
        <end position="248"/>
    </location>
</feature>
<dbReference type="STRING" id="351605.Gura_0378"/>
<dbReference type="CDD" id="cd01949">
    <property type="entry name" value="GGDEF"/>
    <property type="match status" value="1"/>
</dbReference>
<dbReference type="SUPFAM" id="SSF55073">
    <property type="entry name" value="Nucleotide cyclase"/>
    <property type="match status" value="1"/>
</dbReference>
<dbReference type="GO" id="GO:0052621">
    <property type="term" value="F:diguanylate cyclase activity"/>
    <property type="evidence" value="ECO:0007669"/>
    <property type="project" value="UniProtKB-EC"/>
</dbReference>
<dbReference type="RefSeq" id="WP_011937320.1">
    <property type="nucleotide sequence ID" value="NC_009483.1"/>
</dbReference>
<evidence type="ECO:0000256" key="1">
    <source>
        <dbReference type="ARBA" id="ARBA00012528"/>
    </source>
</evidence>
<organism evidence="5 6">
    <name type="scientific">Geotalea uraniireducens (strain Rf4)</name>
    <name type="common">Geobacter uraniireducens</name>
    <dbReference type="NCBI Taxonomy" id="351605"/>
    <lineage>
        <taxon>Bacteria</taxon>
        <taxon>Pseudomonadati</taxon>
        <taxon>Thermodesulfobacteriota</taxon>
        <taxon>Desulfuromonadia</taxon>
        <taxon>Geobacterales</taxon>
        <taxon>Geobacteraceae</taxon>
        <taxon>Geotalea</taxon>
    </lineage>
</organism>
<dbReference type="InterPro" id="IPR000160">
    <property type="entry name" value="GGDEF_dom"/>
</dbReference>
<dbReference type="OrthoDB" id="9812260at2"/>
<dbReference type="PROSITE" id="PS50887">
    <property type="entry name" value="GGDEF"/>
    <property type="match status" value="1"/>
</dbReference>
<evidence type="ECO:0000313" key="6">
    <source>
        <dbReference type="Proteomes" id="UP000006695"/>
    </source>
</evidence>
<dbReference type="Proteomes" id="UP000006695">
    <property type="component" value="Chromosome"/>
</dbReference>
<keyword evidence="3" id="KW-0812">Transmembrane</keyword>
<keyword evidence="3" id="KW-0472">Membrane</keyword>
<feature type="domain" description="GGDEF" evidence="4">
    <location>
        <begin position="291"/>
        <end position="422"/>
    </location>
</feature>
<dbReference type="Pfam" id="PF00990">
    <property type="entry name" value="GGDEF"/>
    <property type="match status" value="1"/>
</dbReference>
<sequence>MSTHIWPKPFNYFSNVKLFLVSLCVILSLFVIAVAYFLYSRTDSLLLLRVREQAAAYSDLINYSKLWNYDYGGVYVEKKAGVDSNTYLKKLGINPDVRAEGGRTFTMRNHAIMIKEISLRSEKEDGVRFRITSLKPIDKDNAPDAMEREALGQFEKGKNEVYHLERQTDKGPLFHYLRPLYAEQSCLECHRSQGYKIGSVMGALSVTIPVVTLIRETDTDKLMIVAATIGTIGLLLGITYFLTWRLVLNLDMAQKHLKRLASTDELTGLKNRRQIMKRLDEEYQRAIRLGEPLCLIMLDLDHFKKINDTYGHPFGDLVLKCVAGHMKKALRRYDVLGRIGGEEFLIVSPGTTREEAVVLAQRLRSTVEMEKIAYEDKKVTITVSCGVAFLYKGDDNVEILLKRADSALYIAKQEGRNRVVAI</sequence>
<feature type="transmembrane region" description="Helical" evidence="3">
    <location>
        <begin position="18"/>
        <end position="39"/>
    </location>
</feature>
<dbReference type="AlphaFoldDB" id="A5GCU4"/>
<name>A5GCU4_GEOUR</name>
<dbReference type="FunFam" id="3.30.70.270:FF:000001">
    <property type="entry name" value="Diguanylate cyclase domain protein"/>
    <property type="match status" value="1"/>
</dbReference>
<dbReference type="InterPro" id="IPR021796">
    <property type="entry name" value="Tll0287-like_dom"/>
</dbReference>
<dbReference type="EC" id="2.7.7.65" evidence="1"/>
<dbReference type="Pfam" id="PF11845">
    <property type="entry name" value="Tll0287-like"/>
    <property type="match status" value="1"/>
</dbReference>
<keyword evidence="3" id="KW-1133">Transmembrane helix</keyword>
<evidence type="ECO:0000313" key="5">
    <source>
        <dbReference type="EMBL" id="ABQ24594.1"/>
    </source>
</evidence>
<dbReference type="InterPro" id="IPR029787">
    <property type="entry name" value="Nucleotide_cyclase"/>
</dbReference>
<comment type="catalytic activity">
    <reaction evidence="2">
        <text>2 GTP = 3',3'-c-di-GMP + 2 diphosphate</text>
        <dbReference type="Rhea" id="RHEA:24898"/>
        <dbReference type="ChEBI" id="CHEBI:33019"/>
        <dbReference type="ChEBI" id="CHEBI:37565"/>
        <dbReference type="ChEBI" id="CHEBI:58805"/>
        <dbReference type="EC" id="2.7.7.65"/>
    </reaction>
</comment>
<protein>
    <recommendedName>
        <fullName evidence="1">diguanylate cyclase</fullName>
        <ecNumber evidence="1">2.7.7.65</ecNumber>
    </recommendedName>
</protein>
<dbReference type="PANTHER" id="PTHR45138">
    <property type="entry name" value="REGULATORY COMPONENTS OF SENSORY TRANSDUCTION SYSTEM"/>
    <property type="match status" value="1"/>
</dbReference>
<proteinExistence type="predicted"/>
<keyword evidence="6" id="KW-1185">Reference proteome</keyword>
<evidence type="ECO:0000259" key="4">
    <source>
        <dbReference type="PROSITE" id="PS50887"/>
    </source>
</evidence>
<dbReference type="HOGENOM" id="CLU_033810_1_0_7"/>
<dbReference type="EMBL" id="CP000698">
    <property type="protein sequence ID" value="ABQ24594.1"/>
    <property type="molecule type" value="Genomic_DNA"/>
</dbReference>
<dbReference type="Gene3D" id="3.30.450.290">
    <property type="match status" value="1"/>
</dbReference>
<evidence type="ECO:0000256" key="3">
    <source>
        <dbReference type="SAM" id="Phobius"/>
    </source>
</evidence>
<reference evidence="5 6" key="1">
    <citation type="submission" date="2007-05" db="EMBL/GenBank/DDBJ databases">
        <title>Complete sequence of Geobacter uraniireducens Rf4.</title>
        <authorList>
            <consortium name="US DOE Joint Genome Institute"/>
            <person name="Copeland A."/>
            <person name="Lucas S."/>
            <person name="Lapidus A."/>
            <person name="Barry K."/>
            <person name="Detter J.C."/>
            <person name="Glavina del Rio T."/>
            <person name="Hammon N."/>
            <person name="Israni S."/>
            <person name="Dalin E."/>
            <person name="Tice H."/>
            <person name="Pitluck S."/>
            <person name="Chertkov O."/>
            <person name="Brettin T."/>
            <person name="Bruce D."/>
            <person name="Han C."/>
            <person name="Schmutz J."/>
            <person name="Larimer F."/>
            <person name="Land M."/>
            <person name="Hauser L."/>
            <person name="Kyrpides N."/>
            <person name="Mikhailova N."/>
            <person name="Shelobolina E."/>
            <person name="Aklujkar M."/>
            <person name="Lovley D."/>
            <person name="Richardson P."/>
        </authorList>
    </citation>
    <scope>NUCLEOTIDE SEQUENCE [LARGE SCALE GENOMIC DNA]</scope>
    <source>
        <strain evidence="5 6">Rf4</strain>
    </source>
</reference>
<dbReference type="SMART" id="SM00267">
    <property type="entry name" value="GGDEF"/>
    <property type="match status" value="1"/>
</dbReference>
<dbReference type="InterPro" id="IPR050469">
    <property type="entry name" value="Diguanylate_Cyclase"/>
</dbReference>